<keyword evidence="2" id="KW-1185">Reference proteome</keyword>
<comment type="caution">
    <text evidence="1">The sequence shown here is derived from an EMBL/GenBank/DDBJ whole genome shotgun (WGS) entry which is preliminary data.</text>
</comment>
<organism evidence="1 2">
    <name type="scientific">Fundidesulfovibrio magnetotacticus</name>
    <dbReference type="NCBI Taxonomy" id="2730080"/>
    <lineage>
        <taxon>Bacteria</taxon>
        <taxon>Pseudomonadati</taxon>
        <taxon>Thermodesulfobacteriota</taxon>
        <taxon>Desulfovibrionia</taxon>
        <taxon>Desulfovibrionales</taxon>
        <taxon>Desulfovibrionaceae</taxon>
        <taxon>Fundidesulfovibrio</taxon>
    </lineage>
</organism>
<evidence type="ECO:0000313" key="2">
    <source>
        <dbReference type="Proteomes" id="UP000494245"/>
    </source>
</evidence>
<sequence length="147" mass="16167">MHKLYVLLLALSILLALLLFAFLKPLRAAQMAGGPCDYDQFPGTAHILEAVPVPAEKGAPSHAPQRYRVLISFEPAKRVDNPLYQPAKAHEFTLAGGGRPTRPFLEKYRIRPGATFPAQLMLIRKGTCTPVLFTLEGVDAADHDAHR</sequence>
<dbReference type="Proteomes" id="UP000494245">
    <property type="component" value="Unassembled WGS sequence"/>
</dbReference>
<reference evidence="1 2" key="2">
    <citation type="submission" date="2020-05" db="EMBL/GenBank/DDBJ databases">
        <title>Draft genome sequence of Desulfovibrio sp. strainFSS-1.</title>
        <authorList>
            <person name="Shimoshige H."/>
            <person name="Kobayashi H."/>
            <person name="Maekawa T."/>
        </authorList>
    </citation>
    <scope>NUCLEOTIDE SEQUENCE [LARGE SCALE GENOMIC DNA]</scope>
    <source>
        <strain evidence="1 2">SIID29052-01</strain>
    </source>
</reference>
<dbReference type="AlphaFoldDB" id="A0A6V8LVM1"/>
<evidence type="ECO:0000313" key="1">
    <source>
        <dbReference type="EMBL" id="GFK95794.1"/>
    </source>
</evidence>
<name>A0A6V8LVM1_9BACT</name>
<protein>
    <submittedName>
        <fullName evidence="1">Uncharacterized protein</fullName>
    </submittedName>
</protein>
<accession>A0A6V8LVM1</accession>
<proteinExistence type="predicted"/>
<dbReference type="EMBL" id="BLTE01000023">
    <property type="protein sequence ID" value="GFK95794.1"/>
    <property type="molecule type" value="Genomic_DNA"/>
</dbReference>
<reference evidence="1 2" key="1">
    <citation type="submission" date="2020-04" db="EMBL/GenBank/DDBJ databases">
        <authorList>
            <consortium name="Desulfovibrio sp. FSS-1 genome sequencing consortium"/>
            <person name="Shimoshige H."/>
            <person name="Kobayashi H."/>
            <person name="Maekawa T."/>
        </authorList>
    </citation>
    <scope>NUCLEOTIDE SEQUENCE [LARGE SCALE GENOMIC DNA]</scope>
    <source>
        <strain evidence="1 2">SIID29052-01</strain>
    </source>
</reference>
<gene>
    <name evidence="1" type="ORF">NNJEOMEG_03662</name>
</gene>
<dbReference type="RefSeq" id="WP_173086933.1">
    <property type="nucleotide sequence ID" value="NZ_BLTE01000023.1"/>
</dbReference>